<dbReference type="EMBL" id="ML769574">
    <property type="protein sequence ID" value="KAE9393359.1"/>
    <property type="molecule type" value="Genomic_DNA"/>
</dbReference>
<dbReference type="AlphaFoldDB" id="A0A6A4H571"/>
<dbReference type="OrthoDB" id="20839at2759"/>
<name>A0A6A4H571_9AGAR</name>
<proteinExistence type="predicted"/>
<keyword evidence="2" id="KW-1185">Reference proteome</keyword>
<dbReference type="InterPro" id="IPR013083">
    <property type="entry name" value="Znf_RING/FYVE/PHD"/>
</dbReference>
<dbReference type="SUPFAM" id="SSF57903">
    <property type="entry name" value="FYVE/PHD zinc finger"/>
    <property type="match status" value="1"/>
</dbReference>
<dbReference type="InterPro" id="IPR011011">
    <property type="entry name" value="Znf_FYVE_PHD"/>
</dbReference>
<organism evidence="1 2">
    <name type="scientific">Gymnopus androsaceus JB14</name>
    <dbReference type="NCBI Taxonomy" id="1447944"/>
    <lineage>
        <taxon>Eukaryota</taxon>
        <taxon>Fungi</taxon>
        <taxon>Dikarya</taxon>
        <taxon>Basidiomycota</taxon>
        <taxon>Agaricomycotina</taxon>
        <taxon>Agaricomycetes</taxon>
        <taxon>Agaricomycetidae</taxon>
        <taxon>Agaricales</taxon>
        <taxon>Marasmiineae</taxon>
        <taxon>Omphalotaceae</taxon>
        <taxon>Gymnopus</taxon>
    </lineage>
</organism>
<dbReference type="Proteomes" id="UP000799118">
    <property type="component" value="Unassembled WGS sequence"/>
</dbReference>
<sequence length="222" mass="23835">MPSEDPTCAICDDSEGENSNAIVSCDGCNLAVHQVLHTTTTAATTSKADTTTSAKTTMWDSVTTSTTSSTSSTTTLSSTTSFTTSCCLNRSRWVWMISGLISYLESIVWNELESHLDIHQHDDYRSKKEPSQGINHDGAIVYGANRVVFSLKGTANVFLVHPLIMIELIPCNIAIPSYREISNIILGTRILGICATQISNVLDQASRIRVAGSGDLNVGGST</sequence>
<gene>
    <name evidence="1" type="ORF">BT96DRAFT_1051732</name>
</gene>
<reference evidence="1" key="1">
    <citation type="journal article" date="2019" name="Environ. Microbiol.">
        <title>Fungal ecological strategies reflected in gene transcription - a case study of two litter decomposers.</title>
        <authorList>
            <person name="Barbi F."/>
            <person name="Kohler A."/>
            <person name="Barry K."/>
            <person name="Baskaran P."/>
            <person name="Daum C."/>
            <person name="Fauchery L."/>
            <person name="Ihrmark K."/>
            <person name="Kuo A."/>
            <person name="LaButti K."/>
            <person name="Lipzen A."/>
            <person name="Morin E."/>
            <person name="Grigoriev I.V."/>
            <person name="Henrissat B."/>
            <person name="Lindahl B."/>
            <person name="Martin F."/>
        </authorList>
    </citation>
    <scope>NUCLEOTIDE SEQUENCE</scope>
    <source>
        <strain evidence="1">JB14</strain>
    </source>
</reference>
<accession>A0A6A4H571</accession>
<dbReference type="Gene3D" id="3.30.40.10">
    <property type="entry name" value="Zinc/RING finger domain, C3HC4 (zinc finger)"/>
    <property type="match status" value="1"/>
</dbReference>
<protein>
    <submittedName>
        <fullName evidence="1">Uncharacterized protein</fullName>
    </submittedName>
</protein>
<evidence type="ECO:0000313" key="1">
    <source>
        <dbReference type="EMBL" id="KAE9393359.1"/>
    </source>
</evidence>
<evidence type="ECO:0000313" key="2">
    <source>
        <dbReference type="Proteomes" id="UP000799118"/>
    </source>
</evidence>